<feature type="domain" description="Prepilin peptidase dependent protein C-like C-terminal" evidence="1">
    <location>
        <begin position="152"/>
        <end position="223"/>
    </location>
</feature>
<evidence type="ECO:0000259" key="1">
    <source>
        <dbReference type="Pfam" id="PF12528"/>
    </source>
</evidence>
<sequence length="226" mass="24746">MVLLLLTLGSLLLEGLNLQQRALLAQTASETQAIRDTAIAHSALQWGKQQVWSAQVALACREQAPQGWRACLRIFGDGSLLLSSASGEVQVWQSGEVRGGQVRFSAHGWSDFARSGRRAYVKCPEASAGFSLPETVLAMALMVLTVTALGGYQRGMAQGIVQLNQTRQLWRDAWRYSQLSAPPSPARGQVSRMQTSRQRCVSITVTISRPVAKRVQMTRLHCPVSQ</sequence>
<evidence type="ECO:0000313" key="2">
    <source>
        <dbReference type="EMBL" id="QPG07886.1"/>
    </source>
</evidence>
<dbReference type="EMBL" id="CP064820">
    <property type="protein sequence ID" value="QPG07886.1"/>
    <property type="molecule type" value="Genomic_DNA"/>
</dbReference>
<reference evidence="2 3" key="1">
    <citation type="submission" date="2020-11" db="EMBL/GenBank/DDBJ databases">
        <title>Whole Genome sequence of MDR strain of Klebsiella pneumoniae K219 isolated from sputum.</title>
        <authorList>
            <person name="Aditi B.P."/>
            <person name="Mahalakshmi K."/>
            <person name="Naveen Kumar V."/>
        </authorList>
    </citation>
    <scope>NUCLEOTIDE SEQUENCE [LARGE SCALE GENOMIC DNA]</scope>
    <source>
        <strain evidence="2 3">K219</strain>
    </source>
</reference>
<dbReference type="Pfam" id="PF12528">
    <property type="entry name" value="T2SSppdC"/>
    <property type="match status" value="1"/>
</dbReference>
<protein>
    <submittedName>
        <fullName evidence="2">Prepilin-type N-terminal cleavage/methylation domain-containing protein</fullName>
    </submittedName>
</protein>
<dbReference type="NCBIfam" id="NF007660">
    <property type="entry name" value="PRK10332.1"/>
    <property type="match status" value="1"/>
</dbReference>
<dbReference type="Pfam" id="PF10713">
    <property type="entry name" value="DUF2509"/>
    <property type="match status" value="1"/>
</dbReference>
<dbReference type="Proteomes" id="UP000594592">
    <property type="component" value="Chromosome"/>
</dbReference>
<accession>A0A7S9E1J3</accession>
<dbReference type="AlphaFoldDB" id="A0A7S9E1J3"/>
<proteinExistence type="predicted"/>
<evidence type="ECO:0000313" key="3">
    <source>
        <dbReference type="Proteomes" id="UP000594592"/>
    </source>
</evidence>
<gene>
    <name evidence="2" type="ORF">IUJ34_17405</name>
</gene>
<dbReference type="InterPro" id="IPR019652">
    <property type="entry name" value="DUF2509"/>
</dbReference>
<name>A0A7S9E1J3_KLEPN</name>
<dbReference type="InterPro" id="IPR022204">
    <property type="entry name" value="PpdC-like_C"/>
</dbReference>
<organism evidence="2 3">
    <name type="scientific">Klebsiella pneumoniae subsp. pneumoniae</name>
    <dbReference type="NCBI Taxonomy" id="72407"/>
    <lineage>
        <taxon>Bacteria</taxon>
        <taxon>Pseudomonadati</taxon>
        <taxon>Pseudomonadota</taxon>
        <taxon>Gammaproteobacteria</taxon>
        <taxon>Enterobacterales</taxon>
        <taxon>Enterobacteriaceae</taxon>
        <taxon>Klebsiella/Raoultella group</taxon>
        <taxon>Klebsiella</taxon>
        <taxon>Klebsiella pneumoniae complex</taxon>
    </lineage>
</organism>